<dbReference type="AlphaFoldDB" id="A0A7R9KMT5"/>
<dbReference type="PANTHER" id="PTHR43615">
    <property type="entry name" value="PHOSPHOENOLPYRUVATE SYNTHASE-RELATED"/>
    <property type="match status" value="1"/>
</dbReference>
<dbReference type="Pfam" id="PF00089">
    <property type="entry name" value="Trypsin"/>
    <property type="match status" value="1"/>
</dbReference>
<dbReference type="SUPFAM" id="SSF56059">
    <property type="entry name" value="Glutathione synthetase ATP-binding domain-like"/>
    <property type="match status" value="2"/>
</dbReference>
<dbReference type="InterPro" id="IPR051549">
    <property type="entry name" value="PEP_Utilizing_Enz"/>
</dbReference>
<dbReference type="EMBL" id="CAJPIZ010002748">
    <property type="protein sequence ID" value="CAG2105450.1"/>
    <property type="molecule type" value="Genomic_DNA"/>
</dbReference>
<keyword evidence="4" id="KW-1185">Reference proteome</keyword>
<comment type="similarity">
    <text evidence="1">Belongs to the PEP-utilizing enzyme family.</text>
</comment>
<protein>
    <recommendedName>
        <fullName evidence="2">Peptidase S1 domain-containing protein</fullName>
    </recommendedName>
</protein>
<dbReference type="Gene3D" id="3.30.1490.20">
    <property type="entry name" value="ATP-grasp fold, A domain"/>
    <property type="match status" value="1"/>
</dbReference>
<dbReference type="EMBL" id="OC857323">
    <property type="protein sequence ID" value="CAD7625020.1"/>
    <property type="molecule type" value="Genomic_DNA"/>
</dbReference>
<accession>A0A7R9KMT5</accession>
<dbReference type="InterPro" id="IPR009003">
    <property type="entry name" value="Peptidase_S1_PA"/>
</dbReference>
<dbReference type="PROSITE" id="PS50240">
    <property type="entry name" value="TRYPSIN_DOM"/>
    <property type="match status" value="1"/>
</dbReference>
<evidence type="ECO:0000313" key="3">
    <source>
        <dbReference type="EMBL" id="CAD7625020.1"/>
    </source>
</evidence>
<organism evidence="3">
    <name type="scientific">Medioppia subpectinata</name>
    <dbReference type="NCBI Taxonomy" id="1979941"/>
    <lineage>
        <taxon>Eukaryota</taxon>
        <taxon>Metazoa</taxon>
        <taxon>Ecdysozoa</taxon>
        <taxon>Arthropoda</taxon>
        <taxon>Chelicerata</taxon>
        <taxon>Arachnida</taxon>
        <taxon>Acari</taxon>
        <taxon>Acariformes</taxon>
        <taxon>Sarcoptiformes</taxon>
        <taxon>Oribatida</taxon>
        <taxon>Brachypylina</taxon>
        <taxon>Oppioidea</taxon>
        <taxon>Oppiidae</taxon>
        <taxon>Medioppia</taxon>
    </lineage>
</organism>
<dbReference type="Proteomes" id="UP000759131">
    <property type="component" value="Unassembled WGS sequence"/>
</dbReference>
<dbReference type="SUPFAM" id="SSF50494">
    <property type="entry name" value="Trypsin-like serine proteases"/>
    <property type="match status" value="1"/>
</dbReference>
<evidence type="ECO:0000313" key="4">
    <source>
        <dbReference type="Proteomes" id="UP000759131"/>
    </source>
</evidence>
<feature type="domain" description="Peptidase S1" evidence="2">
    <location>
        <begin position="616"/>
        <end position="1010"/>
    </location>
</feature>
<dbReference type="Pfam" id="PF01326">
    <property type="entry name" value="PPDK_N"/>
    <property type="match status" value="1"/>
</dbReference>
<dbReference type="Gene3D" id="3.30.470.20">
    <property type="entry name" value="ATP-grasp fold, B domain"/>
    <property type="match status" value="2"/>
</dbReference>
<dbReference type="GO" id="GO:0016301">
    <property type="term" value="F:kinase activity"/>
    <property type="evidence" value="ECO:0007669"/>
    <property type="project" value="InterPro"/>
</dbReference>
<dbReference type="InterPro" id="IPR002192">
    <property type="entry name" value="PPDK_AMP/ATP-bd"/>
</dbReference>
<reference evidence="3" key="1">
    <citation type="submission" date="2020-11" db="EMBL/GenBank/DDBJ databases">
        <authorList>
            <person name="Tran Van P."/>
        </authorList>
    </citation>
    <scope>NUCLEOTIDE SEQUENCE</scope>
</reference>
<dbReference type="InterPro" id="IPR043504">
    <property type="entry name" value="Peptidase_S1_PA_chymotrypsin"/>
</dbReference>
<dbReference type="PANTHER" id="PTHR43615:SF1">
    <property type="entry name" value="PPDK_N DOMAIN-CONTAINING PROTEIN"/>
    <property type="match status" value="1"/>
</dbReference>
<dbReference type="GO" id="GO:0005524">
    <property type="term" value="F:ATP binding"/>
    <property type="evidence" value="ECO:0007669"/>
    <property type="project" value="InterPro"/>
</dbReference>
<evidence type="ECO:0000256" key="1">
    <source>
        <dbReference type="ARBA" id="ARBA00007837"/>
    </source>
</evidence>
<dbReference type="SMART" id="SM00020">
    <property type="entry name" value="Tryp_SPc"/>
    <property type="match status" value="1"/>
</dbReference>
<sequence>MTSSSTVPPFSNSLIKVFFFPMTLDSMAIICLRLDKELDSIFVDILIVSGSEDAEKIHKHYGNARDIEWGLKGGQIFMLQSRPVTNLDNSYTDYEVMHEMDSPHQTEFEIYSRAHWGENFPGSSSWLVFTWTFANKSGFFRFGMEDGKVTEDDYNPYTLGMGVQYNQLMFNMTNGGFDLFSQYPESDQARQMVLAFFGHQIDDKDVLESFKELKQEVKSQSFYHKVRGFFKMFHMLVFGPSVLIRTKKEYIDDMKYDLVERLKEFPDAKRIMTGIIDNYGIIANVQFQNHGPASIGSTIKHLLLHNALQGAKKNNLELESDFNLLISSCNEVISAEVPNSLREIAKSIDDKQWFRQLSDEKALTTLMEGTDESSRRFKAFLEKHGHRGYREFDPMHLPWGDNPIPVIKNIKAILSGSESQLHGTSSLPQPIAQLSKYFMIWMNNKQRQGFRYLAKQMVREGLIPTELCKKIDCRLLYLSNSLPSSLGYYKSFHSVAASEIGFYLFMFNEEFTKGPEMKPRNFEDRIIPPVLTSAREYGIPSLIAVEGACRAFRTGDICLLDTKTQTITKVDTISSTNTLDDKPDAITIWPQTDTKQSLPEIDGECGIKKRSKLARVVGGHNSTFGSWPWMVSIRRLSFFKTSSTHKCGGALLNHRWVATAGHCVQDSVPLILGINKFIKLCNEINWQLFKYFNVLIQLLWRRRGQKSNRIVRHDVWNDSIRDAGILPFPHEWDYDLPSQFTLSPKYLKQNNAFEDRFQQFGQMKGTFKEDKEEERQIYFWGSISKNGGKGSSLAVLKGLSEDLVKEKYENTFNVPNGVIVTTNAYQRLLREHNDVLKGIQDLEKSTELSTKELKIKCENLMDLISSHKLPEDIKQEIKVKLSENFSDYEKRLFAVRSSGASEDSEEMSAAGQMTTYLGVKGLDEMYSSVMKCWSSQFSHIAYEYKRGYGQTINTPMAVVIQEMIGCESAGVMFTCDPITGDERVIEITGNYGLGERFHFSDSQVEKCVHR</sequence>
<proteinExistence type="inferred from homology"/>
<name>A0A7R9KMT5_9ACAR</name>
<dbReference type="GO" id="GO:0004252">
    <property type="term" value="F:serine-type endopeptidase activity"/>
    <property type="evidence" value="ECO:0007669"/>
    <property type="project" value="InterPro"/>
</dbReference>
<dbReference type="InterPro" id="IPR001254">
    <property type="entry name" value="Trypsin_dom"/>
</dbReference>
<dbReference type="Gene3D" id="2.40.10.10">
    <property type="entry name" value="Trypsin-like serine proteases"/>
    <property type="match status" value="1"/>
</dbReference>
<dbReference type="OrthoDB" id="6503891at2759"/>
<dbReference type="InterPro" id="IPR013815">
    <property type="entry name" value="ATP_grasp_subdomain_1"/>
</dbReference>
<evidence type="ECO:0000259" key="2">
    <source>
        <dbReference type="PROSITE" id="PS50240"/>
    </source>
</evidence>
<dbReference type="GO" id="GO:0006508">
    <property type="term" value="P:proteolysis"/>
    <property type="evidence" value="ECO:0007669"/>
    <property type="project" value="InterPro"/>
</dbReference>
<gene>
    <name evidence="3" type="ORF">OSB1V03_LOCUS5457</name>
</gene>